<protein>
    <submittedName>
        <fullName evidence="1">Nuclear transport factor 2 family protein</fullName>
    </submittedName>
</protein>
<accession>A0AAW9R8K3</accession>
<dbReference type="EMBL" id="JAZHOG010000011">
    <property type="protein sequence ID" value="MEJ8569159.1"/>
    <property type="molecule type" value="Genomic_DNA"/>
</dbReference>
<name>A0AAW9R8K3_9GAMM</name>
<organism evidence="1 2">
    <name type="scientific">Elongatibacter sediminis</name>
    <dbReference type="NCBI Taxonomy" id="3119006"/>
    <lineage>
        <taxon>Bacteria</taxon>
        <taxon>Pseudomonadati</taxon>
        <taxon>Pseudomonadota</taxon>
        <taxon>Gammaproteobacteria</taxon>
        <taxon>Chromatiales</taxon>
        <taxon>Wenzhouxiangellaceae</taxon>
        <taxon>Elongatibacter</taxon>
    </lineage>
</organism>
<dbReference type="RefSeq" id="WP_354696480.1">
    <property type="nucleotide sequence ID" value="NZ_JAZHOG010000011.1"/>
</dbReference>
<dbReference type="InterPro" id="IPR032710">
    <property type="entry name" value="NTF2-like_dom_sf"/>
</dbReference>
<sequence length="51" mass="5772">MTPKQTVRAWIEAFNRAGIDTLADCYAEQAVNHQVTHDPAEDRQATQPKTF</sequence>
<dbReference type="AlphaFoldDB" id="A0AAW9R8K3"/>
<dbReference type="Proteomes" id="UP001359886">
    <property type="component" value="Unassembled WGS sequence"/>
</dbReference>
<evidence type="ECO:0000313" key="2">
    <source>
        <dbReference type="Proteomes" id="UP001359886"/>
    </source>
</evidence>
<reference evidence="1 2" key="1">
    <citation type="submission" date="2024-02" db="EMBL/GenBank/DDBJ databases">
        <title>A novel Wenzhouxiangellaceae bacterium, isolated from coastal sediments.</title>
        <authorList>
            <person name="Du Z.-J."/>
            <person name="Ye Y.-Q."/>
            <person name="Zhang X.-Y."/>
        </authorList>
    </citation>
    <scope>NUCLEOTIDE SEQUENCE [LARGE SCALE GENOMIC DNA]</scope>
    <source>
        <strain evidence="1 2">CH-27</strain>
    </source>
</reference>
<gene>
    <name evidence="1" type="ORF">V3330_16125</name>
</gene>
<dbReference type="Gene3D" id="3.10.450.50">
    <property type="match status" value="1"/>
</dbReference>
<dbReference type="SUPFAM" id="SSF54427">
    <property type="entry name" value="NTF2-like"/>
    <property type="match status" value="1"/>
</dbReference>
<keyword evidence="2" id="KW-1185">Reference proteome</keyword>
<comment type="caution">
    <text evidence="1">The sequence shown here is derived from an EMBL/GenBank/DDBJ whole genome shotgun (WGS) entry which is preliminary data.</text>
</comment>
<evidence type="ECO:0000313" key="1">
    <source>
        <dbReference type="EMBL" id="MEJ8569159.1"/>
    </source>
</evidence>
<proteinExistence type="predicted"/>